<gene>
    <name evidence="1" type="ORF">GPUH_LOCUS2489</name>
</gene>
<evidence type="ECO:0000313" key="3">
    <source>
        <dbReference type="WBParaSite" id="GPUH_0000249301-mRNA-1"/>
    </source>
</evidence>
<evidence type="ECO:0000313" key="1">
    <source>
        <dbReference type="EMBL" id="VDK34556.1"/>
    </source>
</evidence>
<dbReference type="OrthoDB" id="5822594at2759"/>
<proteinExistence type="predicted"/>
<accession>A0A183D197</accession>
<dbReference type="EMBL" id="UYRT01003771">
    <property type="protein sequence ID" value="VDK34556.1"/>
    <property type="molecule type" value="Genomic_DNA"/>
</dbReference>
<protein>
    <submittedName>
        <fullName evidence="1 3">Uncharacterized protein</fullName>
    </submittedName>
</protein>
<sequence>MIRVISGGGNSDSPRETLVAARRQPVRLIIHNPSGVRRPSLSSTTLNSDKTDAGIELDALPTHPLKRGRMVNSGRPSLDFEKMRERLVVSNVCGIGSQEFVDSAMGDSDKDIEKRKHDWALTTSTSGGRRCAQHQQVRCQQTDCTFRSVDCDTQTAGIAGGGGGGVAGEQ</sequence>
<organism evidence="3">
    <name type="scientific">Gongylonema pulchrum</name>
    <dbReference type="NCBI Taxonomy" id="637853"/>
    <lineage>
        <taxon>Eukaryota</taxon>
        <taxon>Metazoa</taxon>
        <taxon>Ecdysozoa</taxon>
        <taxon>Nematoda</taxon>
        <taxon>Chromadorea</taxon>
        <taxon>Rhabditida</taxon>
        <taxon>Spirurina</taxon>
        <taxon>Spiruromorpha</taxon>
        <taxon>Spiruroidea</taxon>
        <taxon>Gongylonematidae</taxon>
        <taxon>Gongylonema</taxon>
    </lineage>
</organism>
<dbReference type="WBParaSite" id="GPUH_0000249301-mRNA-1">
    <property type="protein sequence ID" value="GPUH_0000249301-mRNA-1"/>
    <property type="gene ID" value="GPUH_0000249301"/>
</dbReference>
<dbReference type="Proteomes" id="UP000271098">
    <property type="component" value="Unassembled WGS sequence"/>
</dbReference>
<evidence type="ECO:0000313" key="2">
    <source>
        <dbReference type="Proteomes" id="UP000271098"/>
    </source>
</evidence>
<reference evidence="1 2" key="2">
    <citation type="submission" date="2018-11" db="EMBL/GenBank/DDBJ databases">
        <authorList>
            <consortium name="Pathogen Informatics"/>
        </authorList>
    </citation>
    <scope>NUCLEOTIDE SEQUENCE [LARGE SCALE GENOMIC DNA]</scope>
</reference>
<dbReference type="AlphaFoldDB" id="A0A183D197"/>
<reference evidence="3" key="1">
    <citation type="submission" date="2016-06" db="UniProtKB">
        <authorList>
            <consortium name="WormBaseParasite"/>
        </authorList>
    </citation>
    <scope>IDENTIFICATION</scope>
</reference>
<name>A0A183D197_9BILA</name>
<keyword evidence="2" id="KW-1185">Reference proteome</keyword>